<reference evidence="3" key="1">
    <citation type="submission" date="2021-01" db="UniProtKB">
        <authorList>
            <consortium name="EnsemblPlants"/>
        </authorList>
    </citation>
    <scope>IDENTIFICATION</scope>
</reference>
<keyword evidence="4" id="KW-1185">Reference proteome</keyword>
<evidence type="ECO:0000256" key="1">
    <source>
        <dbReference type="SAM" id="MobiDB-lite"/>
    </source>
</evidence>
<keyword evidence="2" id="KW-0472">Membrane</keyword>
<dbReference type="Gramene" id="Kaladp0038s0003.1.v1.1">
    <property type="protein sequence ID" value="Kaladp0038s0003.1.v1.1"/>
    <property type="gene ID" value="Kaladp0038s0003.v1.1"/>
</dbReference>
<sequence length="131" mass="14391">MYRSTSQSRIGEEYYAHAPPPPSRIGEAEEFLPIYDPPSNMTKKDKSRAKFADNAIHIIPLVLLVCGLILWLFSNPDVDVGLKVDSITSNIEGLTIEGDIDSDSDGTQTGFLPVDVEEAHKTKTISKISSK</sequence>
<keyword evidence="2" id="KW-0812">Transmembrane</keyword>
<proteinExistence type="predicted"/>
<evidence type="ECO:0008006" key="5">
    <source>
        <dbReference type="Google" id="ProtNLM"/>
    </source>
</evidence>
<feature type="region of interest" description="Disordered" evidence="1">
    <location>
        <begin position="1"/>
        <end position="27"/>
    </location>
</feature>
<accession>A0A7N0TJD7</accession>
<evidence type="ECO:0000256" key="2">
    <source>
        <dbReference type="SAM" id="Phobius"/>
    </source>
</evidence>
<dbReference type="PANTHER" id="PTHR34189">
    <property type="entry name" value="TRANSMEMBRANE PROTEIN"/>
    <property type="match status" value="1"/>
</dbReference>
<keyword evidence="2" id="KW-1133">Transmembrane helix</keyword>
<dbReference type="EnsemblPlants" id="Kaladp0038s0003.1.v1.1">
    <property type="protein sequence ID" value="Kaladp0038s0003.1.v1.1"/>
    <property type="gene ID" value="Kaladp0038s0003.v1.1"/>
</dbReference>
<evidence type="ECO:0000313" key="4">
    <source>
        <dbReference type="Proteomes" id="UP000594263"/>
    </source>
</evidence>
<dbReference type="AlphaFoldDB" id="A0A7N0TJD7"/>
<protein>
    <recommendedName>
        <fullName evidence="5">Transmembrane protein</fullName>
    </recommendedName>
</protein>
<dbReference type="Proteomes" id="UP000594263">
    <property type="component" value="Unplaced"/>
</dbReference>
<name>A0A7N0TJD7_KALFE</name>
<feature type="transmembrane region" description="Helical" evidence="2">
    <location>
        <begin position="51"/>
        <end position="73"/>
    </location>
</feature>
<dbReference type="OMA" id="EAIPRRI"/>
<evidence type="ECO:0000313" key="3">
    <source>
        <dbReference type="EnsemblPlants" id="Kaladp0038s0003.1.v1.1"/>
    </source>
</evidence>
<dbReference type="PANTHER" id="PTHR34189:SF4">
    <property type="entry name" value="TRANSMEMBRANE PROTEIN"/>
    <property type="match status" value="1"/>
</dbReference>
<organism evidence="3 4">
    <name type="scientific">Kalanchoe fedtschenkoi</name>
    <name type="common">Lavender scallops</name>
    <name type="synonym">South American air plant</name>
    <dbReference type="NCBI Taxonomy" id="63787"/>
    <lineage>
        <taxon>Eukaryota</taxon>
        <taxon>Viridiplantae</taxon>
        <taxon>Streptophyta</taxon>
        <taxon>Embryophyta</taxon>
        <taxon>Tracheophyta</taxon>
        <taxon>Spermatophyta</taxon>
        <taxon>Magnoliopsida</taxon>
        <taxon>eudicotyledons</taxon>
        <taxon>Gunneridae</taxon>
        <taxon>Pentapetalae</taxon>
        <taxon>Saxifragales</taxon>
        <taxon>Crassulaceae</taxon>
        <taxon>Kalanchoe</taxon>
    </lineage>
</organism>